<dbReference type="RefSeq" id="WP_043140295.1">
    <property type="nucleotide sequence ID" value="NZ_AP022337.1"/>
</dbReference>
<accession>A0A0B3SSF5</accession>
<evidence type="ECO:0000313" key="3">
    <source>
        <dbReference type="Proteomes" id="UP000030960"/>
    </source>
</evidence>
<name>A0A0B3SSF5_9RHOB</name>
<dbReference type="Proteomes" id="UP000030960">
    <property type="component" value="Unassembled WGS sequence"/>
</dbReference>
<dbReference type="GeneID" id="66504115"/>
<gene>
    <name evidence="2" type="ORF">OA50_01929</name>
</gene>
<keyword evidence="3" id="KW-1185">Reference proteome</keyword>
<proteinExistence type="predicted"/>
<dbReference type="AlphaFoldDB" id="A0A0B3SSF5"/>
<reference evidence="2 3" key="1">
    <citation type="submission" date="2014-10" db="EMBL/GenBank/DDBJ databases">
        <title>Genome sequence of Ponticoccus sp. strain UMTAT08 isolated from clonal culture of toxic dinoflagellate Alexandrium tamiyavanichii.</title>
        <authorList>
            <person name="Gan H.Y."/>
            <person name="Muhd D.-D."/>
            <person name="Mohd Noor M.E."/>
            <person name="Yeong Y.S."/>
            <person name="Usup G."/>
        </authorList>
    </citation>
    <scope>NUCLEOTIDE SEQUENCE [LARGE SCALE GENOMIC DNA]</scope>
    <source>
        <strain evidence="2 3">UMTAT08</strain>
    </source>
</reference>
<sequence length="169" mass="18154">MAPTPPKSDIDDLNPKGFFADIVGALSGTLQEVVGMDEASAFVARVGDDMGRSIADRYRDDDGALPGEPVEIGRILCDLKQKIGGHFELVEAGPDKLVFTASSCPFGKRVEGRPSLCMMTTNVFGRIAAEANGYASVEIDEALSMGHSRCHVTVHLVRSEDGDIYEFFA</sequence>
<feature type="domain" description="Metanogen output" evidence="1">
    <location>
        <begin position="24"/>
        <end position="154"/>
    </location>
</feature>
<dbReference type="PATRIC" id="fig|1515334.3.peg.1942"/>
<protein>
    <submittedName>
        <fullName evidence="2">Transcriptional regulator</fullName>
    </submittedName>
</protein>
<organism evidence="2 3">
    <name type="scientific">Mameliella alba</name>
    <dbReference type="NCBI Taxonomy" id="561184"/>
    <lineage>
        <taxon>Bacteria</taxon>
        <taxon>Pseudomonadati</taxon>
        <taxon>Pseudomonadota</taxon>
        <taxon>Alphaproteobacteria</taxon>
        <taxon>Rhodobacterales</taxon>
        <taxon>Roseobacteraceae</taxon>
        <taxon>Mameliella</taxon>
    </lineage>
</organism>
<dbReference type="InterPro" id="IPR041359">
    <property type="entry name" value="MetOD1"/>
</dbReference>
<comment type="caution">
    <text evidence="2">The sequence shown here is derived from an EMBL/GenBank/DDBJ whole genome shotgun (WGS) entry which is preliminary data.</text>
</comment>
<dbReference type="EMBL" id="JSUQ01000007">
    <property type="protein sequence ID" value="KHQ53399.1"/>
    <property type="molecule type" value="Genomic_DNA"/>
</dbReference>
<evidence type="ECO:0000313" key="2">
    <source>
        <dbReference type="EMBL" id="KHQ53399.1"/>
    </source>
</evidence>
<dbReference type="Pfam" id="PF18546">
    <property type="entry name" value="MetOD1"/>
    <property type="match status" value="1"/>
</dbReference>
<dbReference type="STRING" id="561184.SAMN05216376_106291"/>
<evidence type="ECO:0000259" key="1">
    <source>
        <dbReference type="Pfam" id="PF18546"/>
    </source>
</evidence>
<dbReference type="OrthoDB" id="260231at2"/>